<dbReference type="Gene3D" id="3.40.50.2300">
    <property type="match status" value="1"/>
</dbReference>
<protein>
    <recommendedName>
        <fullName evidence="1">cyclic-guanylate-specific phosphodiesterase</fullName>
        <ecNumber evidence="1">3.1.4.52</ecNumber>
    </recommendedName>
</protein>
<dbReference type="GO" id="GO:0000160">
    <property type="term" value="P:phosphorelay signal transduction system"/>
    <property type="evidence" value="ECO:0007669"/>
    <property type="project" value="UniProtKB-KW"/>
</dbReference>
<evidence type="ECO:0000313" key="11">
    <source>
        <dbReference type="EMBL" id="RMP06133.1"/>
    </source>
</evidence>
<evidence type="ECO:0000256" key="3">
    <source>
        <dbReference type="ARBA" id="ARBA00022636"/>
    </source>
</evidence>
<name>A0A3M3WCB7_PSEMA</name>
<dbReference type="EC" id="3.1.4.52" evidence="1"/>
<evidence type="ECO:0000256" key="6">
    <source>
        <dbReference type="ARBA" id="ARBA00023125"/>
    </source>
</evidence>
<feature type="domain" description="EAL" evidence="10">
    <location>
        <begin position="152"/>
        <end position="406"/>
    </location>
</feature>
<gene>
    <name evidence="11" type="ORF">ALQ29_00822</name>
</gene>
<evidence type="ECO:0000259" key="10">
    <source>
        <dbReference type="PROSITE" id="PS50883"/>
    </source>
</evidence>
<dbReference type="InterPro" id="IPR001633">
    <property type="entry name" value="EAL_dom"/>
</dbReference>
<keyword evidence="6" id="KW-0238">DNA-binding</keyword>
<feature type="domain" description="Response regulatory" evidence="9">
    <location>
        <begin position="7"/>
        <end position="123"/>
    </location>
</feature>
<keyword evidence="5" id="KW-0805">Transcription regulation</keyword>
<evidence type="ECO:0000259" key="9">
    <source>
        <dbReference type="PROSITE" id="PS50110"/>
    </source>
</evidence>
<proteinExistence type="predicted"/>
<organism evidence="11 12">
    <name type="scientific">Pseudomonas marginalis pv. marginalis</name>
    <dbReference type="NCBI Taxonomy" id="97473"/>
    <lineage>
        <taxon>Bacteria</taxon>
        <taxon>Pseudomonadati</taxon>
        <taxon>Pseudomonadota</taxon>
        <taxon>Gammaproteobacteria</taxon>
        <taxon>Pseudomonadales</taxon>
        <taxon>Pseudomonadaceae</taxon>
        <taxon>Pseudomonas</taxon>
    </lineage>
</organism>
<dbReference type="PANTHER" id="PTHR33121">
    <property type="entry name" value="CYCLIC DI-GMP PHOSPHODIESTERASE PDEF"/>
    <property type="match status" value="1"/>
</dbReference>
<dbReference type="SUPFAM" id="SSF52172">
    <property type="entry name" value="CheY-like"/>
    <property type="match status" value="1"/>
</dbReference>
<evidence type="ECO:0000256" key="7">
    <source>
        <dbReference type="ARBA" id="ARBA00023163"/>
    </source>
</evidence>
<dbReference type="InterPro" id="IPR035919">
    <property type="entry name" value="EAL_sf"/>
</dbReference>
<reference evidence="11 12" key="1">
    <citation type="submission" date="2018-08" db="EMBL/GenBank/DDBJ databases">
        <title>Recombination of ecologically and evolutionarily significant loci maintains genetic cohesion in the Pseudomonas syringae species complex.</title>
        <authorList>
            <person name="Dillon M."/>
            <person name="Thakur S."/>
            <person name="Almeida R.N.D."/>
            <person name="Weir B.S."/>
            <person name="Guttman D.S."/>
        </authorList>
    </citation>
    <scope>NUCLEOTIDE SEQUENCE [LARGE SCALE GENOMIC DNA]</scope>
    <source>
        <strain evidence="11 12">ICMP 3555</strain>
    </source>
</reference>
<comment type="caution">
    <text evidence="11">The sequence shown here is derived from an EMBL/GenBank/DDBJ whole genome shotgun (WGS) entry which is preliminary data.</text>
</comment>
<evidence type="ECO:0000256" key="2">
    <source>
        <dbReference type="ARBA" id="ARBA00022553"/>
    </source>
</evidence>
<sequence>MASQPATLLIVDDEPQVRKLLETLLQHEGYQTLTAGSGEEALQLVAQQPPDLILLDIMMPGMDGYEVASQLKGDETTAGIPIIMLSALSEPSARVNGLEAGAEEFITKPVERVELWLRVRNLLRLKTRGDWVSHSRELAQRPTGMNVHDLARQDLESALRQAVEHDEFTLHYQPKVEVASGRLCALEALLRWERPDYGAVSPAVFVPILESLGLIVPVGRWVIEQVCRQIAEWQQGPIGPVEVSVNVSGHQLIEGDLIADIARLLKQHQVEPHWLEVELTEGSLMENTQHTIASLQRLHTMGVKISIDDFGTGYSSLAYLRRFPIDTLKIDIAFIREVTSNPQDAAITRTIIELAHSLNLRVVAEGVETQAQLAFLKEAGCDQIQGYLFSRPLPVETLERLLLERVEGL</sequence>
<keyword evidence="7" id="KW-0804">Transcription</keyword>
<dbReference type="AlphaFoldDB" id="A0A3M3WCB7"/>
<dbReference type="SMART" id="SM00052">
    <property type="entry name" value="EAL"/>
    <property type="match status" value="1"/>
</dbReference>
<dbReference type="PANTHER" id="PTHR33121:SF70">
    <property type="entry name" value="SIGNALING PROTEIN YKOW"/>
    <property type="match status" value="1"/>
</dbReference>
<feature type="modified residue" description="4-aspartylphosphate" evidence="8">
    <location>
        <position position="56"/>
    </location>
</feature>
<dbReference type="SUPFAM" id="SSF141868">
    <property type="entry name" value="EAL domain-like"/>
    <property type="match status" value="1"/>
</dbReference>
<evidence type="ECO:0000256" key="4">
    <source>
        <dbReference type="ARBA" id="ARBA00023012"/>
    </source>
</evidence>
<dbReference type="InterPro" id="IPR001789">
    <property type="entry name" value="Sig_transdc_resp-reg_receiver"/>
</dbReference>
<dbReference type="FunFam" id="3.40.50.2300:FF:000001">
    <property type="entry name" value="DNA-binding response regulator PhoB"/>
    <property type="match status" value="1"/>
</dbReference>
<dbReference type="CDD" id="cd01948">
    <property type="entry name" value="EAL"/>
    <property type="match status" value="1"/>
</dbReference>
<keyword evidence="3" id="KW-0973">c-di-GMP</keyword>
<dbReference type="Pfam" id="PF00563">
    <property type="entry name" value="EAL"/>
    <property type="match status" value="1"/>
</dbReference>
<evidence type="ECO:0000313" key="12">
    <source>
        <dbReference type="Proteomes" id="UP000276587"/>
    </source>
</evidence>
<dbReference type="PROSITE" id="PS50883">
    <property type="entry name" value="EAL"/>
    <property type="match status" value="1"/>
</dbReference>
<dbReference type="FunFam" id="3.20.20.450:FF:000001">
    <property type="entry name" value="Cyclic di-GMP phosphodiesterase yahA"/>
    <property type="match status" value="1"/>
</dbReference>
<dbReference type="Pfam" id="PF00072">
    <property type="entry name" value="Response_reg"/>
    <property type="match status" value="1"/>
</dbReference>
<dbReference type="SMART" id="SM00448">
    <property type="entry name" value="REC"/>
    <property type="match status" value="1"/>
</dbReference>
<dbReference type="InterPro" id="IPR011006">
    <property type="entry name" value="CheY-like_superfamily"/>
</dbReference>
<keyword evidence="2 8" id="KW-0597">Phosphoprotein</keyword>
<dbReference type="Proteomes" id="UP000276587">
    <property type="component" value="Unassembled WGS sequence"/>
</dbReference>
<dbReference type="RefSeq" id="WP_064054642.1">
    <property type="nucleotide sequence ID" value="NZ_RBPW01000251.1"/>
</dbReference>
<dbReference type="PROSITE" id="PS50110">
    <property type="entry name" value="RESPONSE_REGULATORY"/>
    <property type="match status" value="1"/>
</dbReference>
<dbReference type="CDD" id="cd17538">
    <property type="entry name" value="REC_D1_PleD-like"/>
    <property type="match status" value="1"/>
</dbReference>
<evidence type="ECO:0000256" key="5">
    <source>
        <dbReference type="ARBA" id="ARBA00023015"/>
    </source>
</evidence>
<dbReference type="GO" id="GO:0003677">
    <property type="term" value="F:DNA binding"/>
    <property type="evidence" value="ECO:0007669"/>
    <property type="project" value="UniProtKB-KW"/>
</dbReference>
<dbReference type="Gene3D" id="3.20.20.450">
    <property type="entry name" value="EAL domain"/>
    <property type="match status" value="1"/>
</dbReference>
<accession>A0A3M3WCB7</accession>
<keyword evidence="12" id="KW-1185">Reference proteome</keyword>
<keyword evidence="4" id="KW-0902">Two-component regulatory system</keyword>
<dbReference type="EMBL" id="RBQF01000257">
    <property type="protein sequence ID" value="RMP06133.1"/>
    <property type="molecule type" value="Genomic_DNA"/>
</dbReference>
<dbReference type="InterPro" id="IPR050706">
    <property type="entry name" value="Cyclic-di-GMP_PDE-like"/>
</dbReference>
<dbReference type="GO" id="GO:0071111">
    <property type="term" value="F:cyclic-guanylate-specific phosphodiesterase activity"/>
    <property type="evidence" value="ECO:0007669"/>
    <property type="project" value="UniProtKB-EC"/>
</dbReference>
<evidence type="ECO:0000256" key="1">
    <source>
        <dbReference type="ARBA" id="ARBA00012282"/>
    </source>
</evidence>
<evidence type="ECO:0000256" key="8">
    <source>
        <dbReference type="PROSITE-ProRule" id="PRU00169"/>
    </source>
</evidence>